<dbReference type="Gene3D" id="3.30.300.70">
    <property type="entry name" value="RimP-like superfamily, N-terminal"/>
    <property type="match status" value="1"/>
</dbReference>
<proteinExistence type="inferred from homology"/>
<dbReference type="GO" id="GO:0005829">
    <property type="term" value="C:cytosol"/>
    <property type="evidence" value="ECO:0007669"/>
    <property type="project" value="TreeGrafter"/>
</dbReference>
<dbReference type="EMBL" id="JAPKNK010000001">
    <property type="protein sequence ID" value="MCX5567685.1"/>
    <property type="molecule type" value="Genomic_DNA"/>
</dbReference>
<comment type="subcellular location">
    <subcellularLocation>
        <location evidence="3">Cytoplasm</location>
    </subcellularLocation>
</comment>
<dbReference type="InterPro" id="IPR028989">
    <property type="entry name" value="RimP_N"/>
</dbReference>
<dbReference type="HAMAP" id="MF_01077">
    <property type="entry name" value="RimP"/>
    <property type="match status" value="1"/>
</dbReference>
<evidence type="ECO:0000256" key="4">
    <source>
        <dbReference type="SAM" id="MobiDB-lite"/>
    </source>
</evidence>
<evidence type="ECO:0000256" key="3">
    <source>
        <dbReference type="HAMAP-Rule" id="MF_01077"/>
    </source>
</evidence>
<organism evidence="7 8">
    <name type="scientific">Kaistia nematophila</name>
    <dbReference type="NCBI Taxonomy" id="2994654"/>
    <lineage>
        <taxon>Bacteria</taxon>
        <taxon>Pseudomonadati</taxon>
        <taxon>Pseudomonadota</taxon>
        <taxon>Alphaproteobacteria</taxon>
        <taxon>Hyphomicrobiales</taxon>
        <taxon>Kaistiaceae</taxon>
        <taxon>Kaistia</taxon>
    </lineage>
</organism>
<keyword evidence="1 3" id="KW-0963">Cytoplasm</keyword>
<evidence type="ECO:0000313" key="8">
    <source>
        <dbReference type="Proteomes" id="UP001144805"/>
    </source>
</evidence>
<keyword evidence="8" id="KW-1185">Reference proteome</keyword>
<gene>
    <name evidence="3 7" type="primary">rimP</name>
    <name evidence="7" type="ORF">OSH07_00610</name>
</gene>
<dbReference type="InterPro" id="IPR036847">
    <property type="entry name" value="RimP_C_sf"/>
</dbReference>
<dbReference type="GO" id="GO:0000028">
    <property type="term" value="P:ribosomal small subunit assembly"/>
    <property type="evidence" value="ECO:0007669"/>
    <property type="project" value="TreeGrafter"/>
</dbReference>
<dbReference type="Pfam" id="PF17384">
    <property type="entry name" value="DUF150_C"/>
    <property type="match status" value="1"/>
</dbReference>
<comment type="caution">
    <text evidence="7">The sequence shown here is derived from an EMBL/GenBank/DDBJ whole genome shotgun (WGS) entry which is preliminary data.</text>
</comment>
<feature type="domain" description="Ribosome maturation factor RimP N-terminal" evidence="5">
    <location>
        <begin position="27"/>
        <end position="99"/>
    </location>
</feature>
<dbReference type="PANTHER" id="PTHR33867">
    <property type="entry name" value="RIBOSOME MATURATION FACTOR RIMP"/>
    <property type="match status" value="1"/>
</dbReference>
<evidence type="ECO:0000313" key="7">
    <source>
        <dbReference type="EMBL" id="MCX5567685.1"/>
    </source>
</evidence>
<dbReference type="InterPro" id="IPR003728">
    <property type="entry name" value="Ribosome_maturation_RimP"/>
</dbReference>
<evidence type="ECO:0000256" key="2">
    <source>
        <dbReference type="ARBA" id="ARBA00022517"/>
    </source>
</evidence>
<dbReference type="InterPro" id="IPR035956">
    <property type="entry name" value="RimP_N_sf"/>
</dbReference>
<dbReference type="GO" id="GO:0006412">
    <property type="term" value="P:translation"/>
    <property type="evidence" value="ECO:0007669"/>
    <property type="project" value="TreeGrafter"/>
</dbReference>
<name>A0A9X3E6Q0_9HYPH</name>
<evidence type="ECO:0000259" key="6">
    <source>
        <dbReference type="Pfam" id="PF17384"/>
    </source>
</evidence>
<dbReference type="RefSeq" id="WP_266336672.1">
    <property type="nucleotide sequence ID" value="NZ_JAPKNK010000001.1"/>
</dbReference>
<comment type="function">
    <text evidence="3">Required for maturation of 30S ribosomal subunits.</text>
</comment>
<dbReference type="Gene3D" id="2.30.30.180">
    <property type="entry name" value="Ribosome maturation factor RimP, C-terminal domain"/>
    <property type="match status" value="1"/>
</dbReference>
<dbReference type="Pfam" id="PF02576">
    <property type="entry name" value="RimP_N"/>
    <property type="match status" value="1"/>
</dbReference>
<dbReference type="AlphaFoldDB" id="A0A9X3E6Q0"/>
<evidence type="ECO:0000256" key="1">
    <source>
        <dbReference type="ARBA" id="ARBA00022490"/>
    </source>
</evidence>
<feature type="region of interest" description="Disordered" evidence="4">
    <location>
        <begin position="182"/>
        <end position="204"/>
    </location>
</feature>
<dbReference type="InterPro" id="IPR028998">
    <property type="entry name" value="RimP_C"/>
</dbReference>
<feature type="compositionally biased region" description="Acidic residues" evidence="4">
    <location>
        <begin position="189"/>
        <end position="204"/>
    </location>
</feature>
<feature type="domain" description="Ribosome maturation factor RimP C-terminal" evidence="6">
    <location>
        <begin position="102"/>
        <end position="172"/>
    </location>
</feature>
<dbReference type="SUPFAM" id="SSF74942">
    <property type="entry name" value="YhbC-like, C-terminal domain"/>
    <property type="match status" value="1"/>
</dbReference>
<comment type="similarity">
    <text evidence="3">Belongs to the RimP family.</text>
</comment>
<accession>A0A9X3E6Q0</accession>
<dbReference type="NCBIfam" id="NF000932">
    <property type="entry name" value="PRK00092.2-5"/>
    <property type="match status" value="1"/>
</dbReference>
<keyword evidence="2 3" id="KW-0690">Ribosome biogenesis</keyword>
<dbReference type="FunFam" id="3.30.300.70:FF:000001">
    <property type="entry name" value="Ribosome maturation factor RimP"/>
    <property type="match status" value="1"/>
</dbReference>
<sequence>MHLADIAPENEARIVTETGLDARVAAIVEPIIEGLGYRLVRVKLSTRNGQTLQVMVERPDGTMTVEDCGEVSRNISPALDVEDPISGAYHLEVSSPGIDRPLVRRADFVRWAGHEAKIELSAPIEGRKRFRGILIGLDGDATGVKLEDAPQGAPDRVWLPLDAISDARLVMTDALIAETLRDAKRQQPDDDIDDNDLTDETSDA</sequence>
<reference evidence="7" key="1">
    <citation type="submission" date="2022-11" db="EMBL/GenBank/DDBJ databases">
        <title>Biodiversity and phylogenetic relationships of bacteria.</title>
        <authorList>
            <person name="Machado R.A.R."/>
            <person name="Bhat A."/>
            <person name="Loulou A."/>
            <person name="Kallel S."/>
        </authorList>
    </citation>
    <scope>NUCLEOTIDE SEQUENCE</scope>
    <source>
        <strain evidence="7">K-TC2</strain>
    </source>
</reference>
<protein>
    <recommendedName>
        <fullName evidence="3">Ribosome maturation factor RimP</fullName>
    </recommendedName>
</protein>
<dbReference type="PANTHER" id="PTHR33867:SF1">
    <property type="entry name" value="RIBOSOME MATURATION FACTOR RIMP"/>
    <property type="match status" value="1"/>
</dbReference>
<dbReference type="Proteomes" id="UP001144805">
    <property type="component" value="Unassembled WGS sequence"/>
</dbReference>
<dbReference type="CDD" id="cd01734">
    <property type="entry name" value="YlxS_C"/>
    <property type="match status" value="1"/>
</dbReference>
<dbReference type="SUPFAM" id="SSF75420">
    <property type="entry name" value="YhbC-like, N-terminal domain"/>
    <property type="match status" value="1"/>
</dbReference>
<evidence type="ECO:0000259" key="5">
    <source>
        <dbReference type="Pfam" id="PF02576"/>
    </source>
</evidence>